<dbReference type="InterPro" id="IPR013525">
    <property type="entry name" value="ABC2_TM"/>
</dbReference>
<keyword evidence="4" id="KW-0472">Membrane</keyword>
<evidence type="ECO:0000313" key="6">
    <source>
        <dbReference type="EMBL" id="CAD7233654.1"/>
    </source>
</evidence>
<dbReference type="Pfam" id="PF12698">
    <property type="entry name" value="ABC2_membrane_3"/>
    <property type="match status" value="1"/>
</dbReference>
<dbReference type="OrthoDB" id="6512918at2759"/>
<protein>
    <recommendedName>
        <fullName evidence="5">ABC-2 type transporter transmembrane domain-containing protein</fullName>
    </recommendedName>
</protein>
<evidence type="ECO:0000256" key="1">
    <source>
        <dbReference type="ARBA" id="ARBA00004141"/>
    </source>
</evidence>
<dbReference type="EMBL" id="OB666714">
    <property type="protein sequence ID" value="CAD7233654.1"/>
    <property type="molecule type" value="Genomic_DNA"/>
</dbReference>
<evidence type="ECO:0000259" key="5">
    <source>
        <dbReference type="Pfam" id="PF12698"/>
    </source>
</evidence>
<evidence type="ECO:0000256" key="3">
    <source>
        <dbReference type="ARBA" id="ARBA00022989"/>
    </source>
</evidence>
<dbReference type="AlphaFoldDB" id="A0A7R8WR24"/>
<gene>
    <name evidence="6" type="ORF">CTOB1V02_LOCUS11475</name>
</gene>
<accession>A0A7R8WR24</accession>
<name>A0A7R8WR24_9CRUS</name>
<keyword evidence="2" id="KW-0812">Transmembrane</keyword>
<reference evidence="6" key="1">
    <citation type="submission" date="2020-11" db="EMBL/GenBank/DDBJ databases">
        <authorList>
            <person name="Tran Van P."/>
        </authorList>
    </citation>
    <scope>NUCLEOTIDE SEQUENCE</scope>
</reference>
<feature type="non-terminal residue" evidence="6">
    <location>
        <position position="1"/>
    </location>
</feature>
<comment type="subcellular location">
    <subcellularLocation>
        <location evidence="1">Membrane</location>
        <topology evidence="1">Multi-pass membrane protein</topology>
    </subcellularLocation>
</comment>
<organism evidence="6">
    <name type="scientific">Cyprideis torosa</name>
    <dbReference type="NCBI Taxonomy" id="163714"/>
    <lineage>
        <taxon>Eukaryota</taxon>
        <taxon>Metazoa</taxon>
        <taxon>Ecdysozoa</taxon>
        <taxon>Arthropoda</taxon>
        <taxon>Crustacea</taxon>
        <taxon>Oligostraca</taxon>
        <taxon>Ostracoda</taxon>
        <taxon>Podocopa</taxon>
        <taxon>Podocopida</taxon>
        <taxon>Cytherocopina</taxon>
        <taxon>Cytheroidea</taxon>
        <taxon>Cytherideidae</taxon>
        <taxon>Cyprideis</taxon>
    </lineage>
</organism>
<keyword evidence="3" id="KW-1133">Transmembrane helix</keyword>
<feature type="domain" description="ABC-2 type transporter transmembrane" evidence="5">
    <location>
        <begin position="203"/>
        <end position="312"/>
    </location>
</feature>
<sequence>MALMVSSIQNFWILMALVVSSIQDFWILMALMILIPVACMLVQMFLLQEKYGQNASFSRTFTLEDYREPITTVAYSSSGATVSDVAKGFKQLSREDGSAIKEIPDGTSVDNVLEDKACFLRAVEDPYEFNYKYIIGADFKGKPIIRASSSNQSKDPDIIGYSGPFPIHSMPLIIQEMHSAILASEVENDKCRFRTTNKPLPQNAMERIVSGLRIWVWWLGIFIVQYFMYLVIIALIIAVVHVHESHEQMKRLSGELFVVFAAHGFVMLPYMYFLTLLINSVETGFIIIFVILLLTVVVPYYMRPGLPAFLRYLVGLEVLNENASEILLEVIDAVLYLVTPPHATIMSVKNLALNDDRDHRMCPQFFDSINELLMGLLKEENVLPDQGPLSRENWCRLFTCSAFEVCYNKTQICCSGFTNYFAFETPGIGR</sequence>
<evidence type="ECO:0000256" key="4">
    <source>
        <dbReference type="ARBA" id="ARBA00023136"/>
    </source>
</evidence>
<proteinExistence type="predicted"/>
<evidence type="ECO:0000256" key="2">
    <source>
        <dbReference type="ARBA" id="ARBA00022692"/>
    </source>
</evidence>